<name>A0A6A6QGU8_9PEZI</name>
<evidence type="ECO:0000313" key="4">
    <source>
        <dbReference type="Proteomes" id="UP000799750"/>
    </source>
</evidence>
<dbReference type="PANTHER" id="PTHR38695:SF1">
    <property type="entry name" value="AMINO ACID PERMEASE_ SLC12A DOMAIN-CONTAINING PROTEIN"/>
    <property type="match status" value="1"/>
</dbReference>
<dbReference type="PANTHER" id="PTHR38695">
    <property type="entry name" value="AMINO ACID PERMEASE_ SLC12A DOMAIN-CONTAINING PROTEIN"/>
    <property type="match status" value="1"/>
</dbReference>
<dbReference type="OrthoDB" id="5358398at2759"/>
<feature type="domain" description="Luciferase" evidence="2">
    <location>
        <begin position="171"/>
        <end position="238"/>
    </location>
</feature>
<keyword evidence="1" id="KW-0472">Membrane</keyword>
<evidence type="ECO:0000256" key="1">
    <source>
        <dbReference type="SAM" id="Phobius"/>
    </source>
</evidence>
<keyword evidence="1" id="KW-1133">Transmembrane helix</keyword>
<dbReference type="EMBL" id="MU004196">
    <property type="protein sequence ID" value="KAF2491220.1"/>
    <property type="molecule type" value="Genomic_DNA"/>
</dbReference>
<dbReference type="AlphaFoldDB" id="A0A6A6QGU8"/>
<gene>
    <name evidence="3" type="ORF">BU16DRAFT_145322</name>
</gene>
<keyword evidence="4" id="KW-1185">Reference proteome</keyword>
<dbReference type="Pfam" id="PF17648">
    <property type="entry name" value="Luciferase"/>
    <property type="match status" value="1"/>
</dbReference>
<protein>
    <submittedName>
        <fullName evidence="3">Phospholipase/carboxylesterase</fullName>
    </submittedName>
</protein>
<organism evidence="3 4">
    <name type="scientific">Lophium mytilinum</name>
    <dbReference type="NCBI Taxonomy" id="390894"/>
    <lineage>
        <taxon>Eukaryota</taxon>
        <taxon>Fungi</taxon>
        <taxon>Dikarya</taxon>
        <taxon>Ascomycota</taxon>
        <taxon>Pezizomycotina</taxon>
        <taxon>Dothideomycetes</taxon>
        <taxon>Pleosporomycetidae</taxon>
        <taxon>Mytilinidiales</taxon>
        <taxon>Mytilinidiaceae</taxon>
        <taxon>Lophium</taxon>
    </lineage>
</organism>
<evidence type="ECO:0000259" key="2">
    <source>
        <dbReference type="Pfam" id="PF17648"/>
    </source>
</evidence>
<proteinExistence type="predicted"/>
<feature type="transmembrane region" description="Helical" evidence="1">
    <location>
        <begin position="12"/>
        <end position="29"/>
    </location>
</feature>
<dbReference type="Proteomes" id="UP000799750">
    <property type="component" value="Unassembled WGS sequence"/>
</dbReference>
<dbReference type="InterPro" id="IPR048273">
    <property type="entry name" value="Luciferase"/>
</dbReference>
<reference evidence="3" key="1">
    <citation type="journal article" date="2020" name="Stud. Mycol.">
        <title>101 Dothideomycetes genomes: a test case for predicting lifestyles and emergence of pathogens.</title>
        <authorList>
            <person name="Haridas S."/>
            <person name="Albert R."/>
            <person name="Binder M."/>
            <person name="Bloem J."/>
            <person name="Labutti K."/>
            <person name="Salamov A."/>
            <person name="Andreopoulos B."/>
            <person name="Baker S."/>
            <person name="Barry K."/>
            <person name="Bills G."/>
            <person name="Bluhm B."/>
            <person name="Cannon C."/>
            <person name="Castanera R."/>
            <person name="Culley D."/>
            <person name="Daum C."/>
            <person name="Ezra D."/>
            <person name="Gonzalez J."/>
            <person name="Henrissat B."/>
            <person name="Kuo A."/>
            <person name="Liang C."/>
            <person name="Lipzen A."/>
            <person name="Lutzoni F."/>
            <person name="Magnuson J."/>
            <person name="Mondo S."/>
            <person name="Nolan M."/>
            <person name="Ohm R."/>
            <person name="Pangilinan J."/>
            <person name="Park H.-J."/>
            <person name="Ramirez L."/>
            <person name="Alfaro M."/>
            <person name="Sun H."/>
            <person name="Tritt A."/>
            <person name="Yoshinaga Y."/>
            <person name="Zwiers L.-H."/>
            <person name="Turgeon B."/>
            <person name="Goodwin S."/>
            <person name="Spatafora J."/>
            <person name="Crous P."/>
            <person name="Grigoriev I."/>
        </authorList>
    </citation>
    <scope>NUCLEOTIDE SEQUENCE</scope>
    <source>
        <strain evidence="3">CBS 269.34</strain>
    </source>
</reference>
<accession>A0A6A6QGU8</accession>
<sequence>MQSIVEHRRLLTKLAIGFGSLPILSYAFTSYRGWLRLGPGGLPYNIFGWLMNVAGHIIARSDTQEPAPYNPEHLTSLYGSSGNKTFFHGKALPSRSGSRPEIPNFVAPQRQMTEQATPAMLERMKAFLATLANQNPEIIQLKLSSLEGPYQHALWLADGFAIPEHLKPNKGEFAHPHGEGSTHVTLSLADSAKVIALGWAERHKLSGVKNMIPWGYVLIYAPRNEEEFGVWKRIVVASARFVAAAGPAVQVPE</sequence>
<evidence type="ECO:0000313" key="3">
    <source>
        <dbReference type="EMBL" id="KAF2491220.1"/>
    </source>
</evidence>
<dbReference type="InterPro" id="IPR040841">
    <property type="entry name" value="Luciferase_dom"/>
</dbReference>
<keyword evidence="1" id="KW-0812">Transmembrane</keyword>